<dbReference type="GO" id="GO:0005576">
    <property type="term" value="C:extracellular region"/>
    <property type="evidence" value="ECO:0007669"/>
    <property type="project" value="InterPro"/>
</dbReference>
<keyword evidence="4" id="KW-1015">Disulfide bond</keyword>
<evidence type="ECO:0000256" key="3">
    <source>
        <dbReference type="ARBA" id="ARBA00022737"/>
    </source>
</evidence>
<keyword evidence="1" id="KW-0147">Chitin-binding</keyword>
<feature type="compositionally biased region" description="Pro residues" evidence="6">
    <location>
        <begin position="211"/>
        <end position="224"/>
    </location>
</feature>
<evidence type="ECO:0000259" key="8">
    <source>
        <dbReference type="PROSITE" id="PS50940"/>
    </source>
</evidence>
<dbReference type="AlphaFoldDB" id="A0AAV7X0T4"/>
<protein>
    <recommendedName>
        <fullName evidence="8">Chitin-binding type-2 domain-containing protein</fullName>
    </recommendedName>
</protein>
<comment type="caution">
    <text evidence="9">The sequence shown here is derived from an EMBL/GenBank/DDBJ whole genome shotgun (WGS) entry which is preliminary data.</text>
</comment>
<dbReference type="InterPro" id="IPR051940">
    <property type="entry name" value="Chitin_bind-dev_reg"/>
</dbReference>
<evidence type="ECO:0000256" key="1">
    <source>
        <dbReference type="ARBA" id="ARBA00022669"/>
    </source>
</evidence>
<evidence type="ECO:0000256" key="7">
    <source>
        <dbReference type="SAM" id="SignalP"/>
    </source>
</evidence>
<evidence type="ECO:0000313" key="9">
    <source>
        <dbReference type="EMBL" id="KAJ1519251.1"/>
    </source>
</evidence>
<dbReference type="Pfam" id="PF01607">
    <property type="entry name" value="CBM_14"/>
    <property type="match status" value="1"/>
</dbReference>
<evidence type="ECO:0000313" key="10">
    <source>
        <dbReference type="Proteomes" id="UP001075354"/>
    </source>
</evidence>
<evidence type="ECO:0000256" key="6">
    <source>
        <dbReference type="SAM" id="MobiDB-lite"/>
    </source>
</evidence>
<evidence type="ECO:0000256" key="4">
    <source>
        <dbReference type="ARBA" id="ARBA00023157"/>
    </source>
</evidence>
<accession>A0AAV7X0T4</accession>
<evidence type="ECO:0000256" key="2">
    <source>
        <dbReference type="ARBA" id="ARBA00022729"/>
    </source>
</evidence>
<dbReference type="PANTHER" id="PTHR23301:SF0">
    <property type="entry name" value="CHITIN-BINDING TYPE-2 DOMAIN-CONTAINING PROTEIN-RELATED"/>
    <property type="match status" value="1"/>
</dbReference>
<feature type="domain" description="Chitin-binding type-2" evidence="8">
    <location>
        <begin position="225"/>
        <end position="282"/>
    </location>
</feature>
<keyword evidence="5" id="KW-0325">Glycoprotein</keyword>
<feature type="compositionally biased region" description="Low complexity" evidence="6">
    <location>
        <begin position="183"/>
        <end position="210"/>
    </location>
</feature>
<dbReference type="InterPro" id="IPR002557">
    <property type="entry name" value="Chitin-bd_dom"/>
</dbReference>
<proteinExistence type="predicted"/>
<dbReference type="Gene3D" id="2.170.140.10">
    <property type="entry name" value="Chitin binding domain"/>
    <property type="match status" value="1"/>
</dbReference>
<feature type="signal peptide" evidence="7">
    <location>
        <begin position="1"/>
        <end position="22"/>
    </location>
</feature>
<dbReference type="InterPro" id="IPR036508">
    <property type="entry name" value="Chitin-bd_dom_sf"/>
</dbReference>
<dbReference type="GO" id="GO:0008061">
    <property type="term" value="F:chitin binding"/>
    <property type="evidence" value="ECO:0007669"/>
    <property type="project" value="UniProtKB-KW"/>
</dbReference>
<dbReference type="EMBL" id="JAPTSV010000016">
    <property type="protein sequence ID" value="KAJ1519251.1"/>
    <property type="molecule type" value="Genomic_DNA"/>
</dbReference>
<feature type="compositionally biased region" description="Polar residues" evidence="6">
    <location>
        <begin position="143"/>
        <end position="176"/>
    </location>
</feature>
<reference evidence="9" key="1">
    <citation type="submission" date="2022-12" db="EMBL/GenBank/DDBJ databases">
        <title>Chromosome-level genome assembly of the bean flower thrips Megalurothrips usitatus.</title>
        <authorList>
            <person name="Ma L."/>
            <person name="Liu Q."/>
            <person name="Li H."/>
            <person name="Cai W."/>
        </authorList>
    </citation>
    <scope>NUCLEOTIDE SEQUENCE</scope>
    <source>
        <strain evidence="9">Cailab_2022a</strain>
    </source>
</reference>
<dbReference type="PANTHER" id="PTHR23301">
    <property type="entry name" value="CHITIN BINDING PERITROPHIN-A"/>
    <property type="match status" value="1"/>
</dbReference>
<sequence>MRTHRALAVVAMVTLHLLAAQARTAYRVADDSTSTVPASTTEAPATKAPECVCNPAGKPYQLIRSEGYDEDVKLCEAGYYCDCMNSKKKWCFTVLGVGWHFNEGGQKCEAGFDCAEQLTPTETTTDATTISASGSPRPIDDLTGSSTLSPATPGSSNAPSVSTTTPTAIPIGTSSGVDPIAAPTSSPTDVPTSSPTARTEGPTDVPTVPTETPPSPASWPPQPAPEQCTADMGDILLPDPSDCGMYVRCLHGRTWLMPCGAGTLFSYDEQGCDFPYNVKCPSASTADEQ</sequence>
<organism evidence="9 10">
    <name type="scientific">Megalurothrips usitatus</name>
    <name type="common">bean blossom thrips</name>
    <dbReference type="NCBI Taxonomy" id="439358"/>
    <lineage>
        <taxon>Eukaryota</taxon>
        <taxon>Metazoa</taxon>
        <taxon>Ecdysozoa</taxon>
        <taxon>Arthropoda</taxon>
        <taxon>Hexapoda</taxon>
        <taxon>Insecta</taxon>
        <taxon>Pterygota</taxon>
        <taxon>Neoptera</taxon>
        <taxon>Paraneoptera</taxon>
        <taxon>Thysanoptera</taxon>
        <taxon>Terebrantia</taxon>
        <taxon>Thripoidea</taxon>
        <taxon>Thripidae</taxon>
        <taxon>Megalurothrips</taxon>
    </lineage>
</organism>
<name>A0AAV7X0T4_9NEOP</name>
<feature type="region of interest" description="Disordered" evidence="6">
    <location>
        <begin position="123"/>
        <end position="225"/>
    </location>
</feature>
<keyword evidence="2 7" id="KW-0732">Signal</keyword>
<evidence type="ECO:0000256" key="5">
    <source>
        <dbReference type="ARBA" id="ARBA00023180"/>
    </source>
</evidence>
<dbReference type="SUPFAM" id="SSF57625">
    <property type="entry name" value="Invertebrate chitin-binding proteins"/>
    <property type="match status" value="1"/>
</dbReference>
<dbReference type="Proteomes" id="UP001075354">
    <property type="component" value="Chromosome 16"/>
</dbReference>
<keyword evidence="3" id="KW-0677">Repeat</keyword>
<dbReference type="SMART" id="SM00494">
    <property type="entry name" value="ChtBD2"/>
    <property type="match status" value="1"/>
</dbReference>
<gene>
    <name evidence="9" type="ORF">ONE63_004554</name>
</gene>
<keyword evidence="10" id="KW-1185">Reference proteome</keyword>
<dbReference type="PROSITE" id="PS50940">
    <property type="entry name" value="CHIT_BIND_II"/>
    <property type="match status" value="1"/>
</dbReference>
<feature type="chain" id="PRO_5043686893" description="Chitin-binding type-2 domain-containing protein" evidence="7">
    <location>
        <begin position="23"/>
        <end position="289"/>
    </location>
</feature>